<feature type="repeat" description="ANK" evidence="3">
    <location>
        <begin position="143"/>
        <end position="175"/>
    </location>
</feature>
<name>A0A1S3H6T6_LINAN</name>
<organism evidence="5 6">
    <name type="scientific">Lingula anatina</name>
    <name type="common">Brachiopod</name>
    <name type="synonym">Lingula unguis</name>
    <dbReference type="NCBI Taxonomy" id="7574"/>
    <lineage>
        <taxon>Eukaryota</taxon>
        <taxon>Metazoa</taxon>
        <taxon>Spiralia</taxon>
        <taxon>Lophotrochozoa</taxon>
        <taxon>Brachiopoda</taxon>
        <taxon>Linguliformea</taxon>
        <taxon>Lingulata</taxon>
        <taxon>Lingulida</taxon>
        <taxon>Linguloidea</taxon>
        <taxon>Lingulidae</taxon>
        <taxon>Lingula</taxon>
    </lineage>
</organism>
<keyword evidence="5" id="KW-1185">Reference proteome</keyword>
<dbReference type="InterPro" id="IPR002110">
    <property type="entry name" value="Ankyrin_rpt"/>
</dbReference>
<dbReference type="InParanoid" id="A0A1S3H6T6"/>
<evidence type="ECO:0000256" key="3">
    <source>
        <dbReference type="PROSITE-ProRule" id="PRU00023"/>
    </source>
</evidence>
<dbReference type="PANTHER" id="PTHR24198:SF165">
    <property type="entry name" value="ANKYRIN REPEAT-CONTAINING PROTEIN-RELATED"/>
    <property type="match status" value="1"/>
</dbReference>
<keyword evidence="2 3" id="KW-0040">ANK repeat</keyword>
<dbReference type="Pfam" id="PF12796">
    <property type="entry name" value="Ank_2"/>
    <property type="match status" value="2"/>
</dbReference>
<feature type="domain" description="SOCS box" evidence="4">
    <location>
        <begin position="519"/>
        <end position="563"/>
    </location>
</feature>
<dbReference type="Proteomes" id="UP000085678">
    <property type="component" value="Unplaced"/>
</dbReference>
<sequence length="566" mass="63282">MDFTETYDDTCSSVGFAARTGAIKTLKALLKSGRSVDVKDNRGWRPTHEAAHAGHTQCLELLLNSKFTDVNWRNFEGLTALFFAVKQQHVDCVSLLLRHGADPNLSSELEGNPLDIAAAANDVKIAKMLVDHGADVNAQNHYLKYTALHSAVNSKSADVVEFLLAQGSQLSLSDENQMTAFVHAALKGDIKCLTLLLEEAKKQGLPHLVDVGAYDHATPLFLAAQEGYVDCVELLLKHGADPNIPTVTADGVKDALPIHAAVEQEHERIIDLLGPVTSKEAERECSVRLMGLALECMSYGLLKKLVNFDFDVNVMVNSAEFSEFEHFDDYICPGFEHLFWDKLSTLVLLSTKTHHSIVADIEEIVELLISRGVPIDAQDCFERSPLVQLVTTCAGDNLKVMECLMKHRVNPNITHPYIQGNLAVRASLTNMAGLECLLKYGADIQLNWTEFSQNQHPCQHFWAFVCLRLRYCVREANFCLIKILLMFMDIYPVDGTFLMLKDIVEESDWSTLVAMTDTPKTLQHLSRMQIRRQLGYGRITSERVGQLLLPELLKDYILLGDVKWEL</sequence>
<dbReference type="Pfam" id="PF00023">
    <property type="entry name" value="Ank"/>
    <property type="match status" value="1"/>
</dbReference>
<feature type="repeat" description="ANK" evidence="3">
    <location>
        <begin position="76"/>
        <end position="108"/>
    </location>
</feature>
<dbReference type="SUPFAM" id="SSF158235">
    <property type="entry name" value="SOCS box-like"/>
    <property type="match status" value="1"/>
</dbReference>
<dbReference type="PROSITE" id="PS50088">
    <property type="entry name" value="ANK_REPEAT"/>
    <property type="match status" value="4"/>
</dbReference>
<proteinExistence type="predicted"/>
<protein>
    <submittedName>
        <fullName evidence="6">Ankyrin repeat and KH domain-containing protein mask</fullName>
    </submittedName>
</protein>
<dbReference type="InterPro" id="IPR001496">
    <property type="entry name" value="SOCS_box"/>
</dbReference>
<dbReference type="AlphaFoldDB" id="A0A1S3H6T6"/>
<feature type="repeat" description="ANK" evidence="3">
    <location>
        <begin position="215"/>
        <end position="247"/>
    </location>
</feature>
<dbReference type="PANTHER" id="PTHR24198">
    <property type="entry name" value="ANKYRIN REPEAT AND PROTEIN KINASE DOMAIN-CONTAINING PROTEIN"/>
    <property type="match status" value="1"/>
</dbReference>
<dbReference type="PRINTS" id="PR01415">
    <property type="entry name" value="ANKYRIN"/>
</dbReference>
<dbReference type="SMART" id="SM00248">
    <property type="entry name" value="ANK"/>
    <property type="match status" value="8"/>
</dbReference>
<evidence type="ECO:0000313" key="5">
    <source>
        <dbReference type="Proteomes" id="UP000085678"/>
    </source>
</evidence>
<dbReference type="STRING" id="7574.A0A1S3H6T6"/>
<dbReference type="Gene3D" id="1.25.40.20">
    <property type="entry name" value="Ankyrin repeat-containing domain"/>
    <property type="match status" value="3"/>
</dbReference>
<dbReference type="GeneID" id="106151910"/>
<dbReference type="GO" id="GO:0035556">
    <property type="term" value="P:intracellular signal transduction"/>
    <property type="evidence" value="ECO:0007669"/>
    <property type="project" value="InterPro"/>
</dbReference>
<evidence type="ECO:0000256" key="2">
    <source>
        <dbReference type="ARBA" id="ARBA00023043"/>
    </source>
</evidence>
<dbReference type="CDD" id="cd03587">
    <property type="entry name" value="SOCS"/>
    <property type="match status" value="1"/>
</dbReference>
<dbReference type="SMART" id="SM00969">
    <property type="entry name" value="SOCS_box"/>
    <property type="match status" value="1"/>
</dbReference>
<evidence type="ECO:0000256" key="1">
    <source>
        <dbReference type="ARBA" id="ARBA00022737"/>
    </source>
</evidence>
<keyword evidence="1" id="KW-0677">Repeat</keyword>
<accession>A0A1S3H6T6</accession>
<dbReference type="Pfam" id="PF07525">
    <property type="entry name" value="SOCS_box"/>
    <property type="match status" value="1"/>
</dbReference>
<evidence type="ECO:0000259" key="4">
    <source>
        <dbReference type="PROSITE" id="PS50225"/>
    </source>
</evidence>
<dbReference type="PROSITE" id="PS50225">
    <property type="entry name" value="SOCS"/>
    <property type="match status" value="1"/>
</dbReference>
<dbReference type="OrthoDB" id="194358at2759"/>
<dbReference type="InterPro" id="IPR036770">
    <property type="entry name" value="Ankyrin_rpt-contain_sf"/>
</dbReference>
<dbReference type="InterPro" id="IPR036036">
    <property type="entry name" value="SOCS_box-like_dom_sf"/>
</dbReference>
<feature type="repeat" description="ANK" evidence="3">
    <location>
        <begin position="109"/>
        <end position="141"/>
    </location>
</feature>
<dbReference type="KEGG" id="lak:106151910"/>
<dbReference type="RefSeq" id="XP_013380839.1">
    <property type="nucleotide sequence ID" value="XM_013525385.1"/>
</dbReference>
<evidence type="ECO:0000313" key="6">
    <source>
        <dbReference type="RefSeq" id="XP_013380839.1"/>
    </source>
</evidence>
<reference evidence="6" key="1">
    <citation type="submission" date="2025-08" db="UniProtKB">
        <authorList>
            <consortium name="RefSeq"/>
        </authorList>
    </citation>
    <scope>IDENTIFICATION</scope>
    <source>
        <tissue evidence="6">Gonads</tissue>
    </source>
</reference>
<gene>
    <name evidence="6" type="primary">LOC106151910</name>
</gene>
<dbReference type="SUPFAM" id="SSF48403">
    <property type="entry name" value="Ankyrin repeat"/>
    <property type="match status" value="2"/>
</dbReference>
<dbReference type="PROSITE" id="PS50297">
    <property type="entry name" value="ANK_REP_REGION"/>
    <property type="match status" value="4"/>
</dbReference>
<dbReference type="Gene3D" id="1.10.750.20">
    <property type="entry name" value="SOCS box"/>
    <property type="match status" value="1"/>
</dbReference>